<organism evidence="1 2">
    <name type="scientific">Pararhizobium polonicum</name>
    <dbReference type="NCBI Taxonomy" id="1612624"/>
    <lineage>
        <taxon>Bacteria</taxon>
        <taxon>Pseudomonadati</taxon>
        <taxon>Pseudomonadota</taxon>
        <taxon>Alphaproteobacteria</taxon>
        <taxon>Hyphomicrobiales</taxon>
        <taxon>Rhizobiaceae</taxon>
        <taxon>Rhizobium/Agrobacterium group</taxon>
        <taxon>Pararhizobium</taxon>
    </lineage>
</organism>
<dbReference type="AlphaFoldDB" id="A0A1C7NW07"/>
<comment type="caution">
    <text evidence="1">The sequence shown here is derived from an EMBL/GenBank/DDBJ whole genome shotgun (WGS) entry which is preliminary data.</text>
</comment>
<proteinExistence type="predicted"/>
<accession>A0A1C7NW07</accession>
<dbReference type="EMBL" id="LGLV01000015">
    <property type="protein sequence ID" value="OBZ93175.1"/>
    <property type="molecule type" value="Genomic_DNA"/>
</dbReference>
<name>A0A1C7NW07_9HYPH</name>
<keyword evidence="2" id="KW-1185">Reference proteome</keyword>
<protein>
    <submittedName>
        <fullName evidence="1">Uncharacterized protein</fullName>
    </submittedName>
</protein>
<reference evidence="1 2" key="1">
    <citation type="journal article" date="2016" name="Syst. Appl. Microbiol.">
        <title>Pararhizobium polonicum sp. nov. isolated from tumors on stone fruit rootstocks.</title>
        <authorList>
            <person name="Pulawska J."/>
            <person name="Kuzmanovic N."/>
            <person name="Willems A."/>
            <person name="Pothier J.F."/>
        </authorList>
    </citation>
    <scope>NUCLEOTIDE SEQUENCE [LARGE SCALE GENOMIC DNA]</scope>
    <source>
        <strain evidence="1 2">F5.1</strain>
    </source>
</reference>
<evidence type="ECO:0000313" key="2">
    <source>
        <dbReference type="Proteomes" id="UP000093111"/>
    </source>
</evidence>
<evidence type="ECO:0000313" key="1">
    <source>
        <dbReference type="EMBL" id="OBZ93175.1"/>
    </source>
</evidence>
<gene>
    <name evidence="1" type="ORF">ADU59_22140</name>
</gene>
<dbReference type="Proteomes" id="UP000093111">
    <property type="component" value="Unassembled WGS sequence"/>
</dbReference>
<sequence length="128" mass="14499">MTYVQIARHCLGSLDVPALCTFITTAEKNDQNSSALNEIDAVTWALIDTQFANTIEKLHIAEKTSLQTYNALSNTRSGSPVFQAFKPIPENDSLANFHSQTLDYRKNCKLQFTTPAWRRSNDRFRNVT</sequence>